<protein>
    <submittedName>
        <fullName evidence="1">Uncharacterized protein</fullName>
    </submittedName>
</protein>
<accession>A0ABD0JEK5</accession>
<name>A0ABD0JEK5_9CAEN</name>
<comment type="caution">
    <text evidence="1">The sequence shown here is derived from an EMBL/GenBank/DDBJ whole genome shotgun (WGS) entry which is preliminary data.</text>
</comment>
<gene>
    <name evidence="1" type="ORF">BaRGS_00035490</name>
</gene>
<dbReference type="AlphaFoldDB" id="A0ABD0JEK5"/>
<evidence type="ECO:0000313" key="1">
    <source>
        <dbReference type="EMBL" id="KAK7471831.1"/>
    </source>
</evidence>
<dbReference type="Proteomes" id="UP001519460">
    <property type="component" value="Unassembled WGS sequence"/>
</dbReference>
<dbReference type="EMBL" id="JACVVK020000476">
    <property type="protein sequence ID" value="KAK7471831.1"/>
    <property type="molecule type" value="Genomic_DNA"/>
</dbReference>
<sequence length="96" mass="10723">MFVPIHYAYYFFKSALAQSSSVQMPTLPWSEVPYIPAVTSFGEFSVPRPIAGTERPLDNLTVGQVVVAISELVRLLQDYQKCRKLIISTAFAQAKP</sequence>
<reference evidence="1 2" key="1">
    <citation type="journal article" date="2023" name="Sci. Data">
        <title>Genome assembly of the Korean intertidal mud-creeper Batillaria attramentaria.</title>
        <authorList>
            <person name="Patra A.K."/>
            <person name="Ho P.T."/>
            <person name="Jun S."/>
            <person name="Lee S.J."/>
            <person name="Kim Y."/>
            <person name="Won Y.J."/>
        </authorList>
    </citation>
    <scope>NUCLEOTIDE SEQUENCE [LARGE SCALE GENOMIC DNA]</scope>
    <source>
        <strain evidence="1">Wonlab-2016</strain>
    </source>
</reference>
<proteinExistence type="predicted"/>
<organism evidence="1 2">
    <name type="scientific">Batillaria attramentaria</name>
    <dbReference type="NCBI Taxonomy" id="370345"/>
    <lineage>
        <taxon>Eukaryota</taxon>
        <taxon>Metazoa</taxon>
        <taxon>Spiralia</taxon>
        <taxon>Lophotrochozoa</taxon>
        <taxon>Mollusca</taxon>
        <taxon>Gastropoda</taxon>
        <taxon>Caenogastropoda</taxon>
        <taxon>Sorbeoconcha</taxon>
        <taxon>Cerithioidea</taxon>
        <taxon>Batillariidae</taxon>
        <taxon>Batillaria</taxon>
    </lineage>
</organism>
<keyword evidence="2" id="KW-1185">Reference proteome</keyword>
<evidence type="ECO:0000313" key="2">
    <source>
        <dbReference type="Proteomes" id="UP001519460"/>
    </source>
</evidence>